<dbReference type="PANTHER" id="PTHR43584">
    <property type="entry name" value="NUCLEOTIDYL TRANSFERASE"/>
    <property type="match status" value="1"/>
</dbReference>
<accession>A0ABT6RD65</accession>
<organism evidence="3 4">
    <name type="scientific">Pinibacter soli</name>
    <dbReference type="NCBI Taxonomy" id="3044211"/>
    <lineage>
        <taxon>Bacteria</taxon>
        <taxon>Pseudomonadati</taxon>
        <taxon>Bacteroidota</taxon>
        <taxon>Chitinophagia</taxon>
        <taxon>Chitinophagales</taxon>
        <taxon>Chitinophagaceae</taxon>
        <taxon>Pinibacter</taxon>
    </lineage>
</organism>
<dbReference type="NCBIfam" id="TIGR03991">
    <property type="entry name" value="alt_bact_glmU"/>
    <property type="match status" value="1"/>
</dbReference>
<dbReference type="PANTHER" id="PTHR43584:SF8">
    <property type="entry name" value="N-ACETYLMURAMATE ALPHA-1-PHOSPHATE URIDYLYLTRANSFERASE"/>
    <property type="match status" value="1"/>
</dbReference>
<dbReference type="InterPro" id="IPR011004">
    <property type="entry name" value="Trimer_LpxA-like_sf"/>
</dbReference>
<dbReference type="InterPro" id="IPR050065">
    <property type="entry name" value="GlmU-like"/>
</dbReference>
<comment type="caution">
    <text evidence="3">The sequence shown here is derived from an EMBL/GenBank/DDBJ whole genome shotgun (WGS) entry which is preliminary data.</text>
</comment>
<evidence type="ECO:0000313" key="4">
    <source>
        <dbReference type="Proteomes" id="UP001226434"/>
    </source>
</evidence>
<dbReference type="RefSeq" id="WP_282334611.1">
    <property type="nucleotide sequence ID" value="NZ_JASBRG010000007.1"/>
</dbReference>
<gene>
    <name evidence="3" type="ORF">QJ048_12060</name>
</gene>
<reference evidence="3 4" key="1">
    <citation type="submission" date="2023-05" db="EMBL/GenBank/DDBJ databases">
        <title>Genome sequence of Pinibacter sp. MAH-24.</title>
        <authorList>
            <person name="Huq M.A."/>
        </authorList>
    </citation>
    <scope>NUCLEOTIDE SEQUENCE [LARGE SCALE GENOMIC DNA]</scope>
    <source>
        <strain evidence="3 4">MAH-24</strain>
    </source>
</reference>
<evidence type="ECO:0000313" key="3">
    <source>
        <dbReference type="EMBL" id="MDI3320514.1"/>
    </source>
</evidence>
<dbReference type="SUPFAM" id="SSF51161">
    <property type="entry name" value="Trimeric LpxA-like enzymes"/>
    <property type="match status" value="1"/>
</dbReference>
<keyword evidence="2" id="KW-0012">Acyltransferase</keyword>
<name>A0ABT6RD65_9BACT</name>
<dbReference type="Proteomes" id="UP001226434">
    <property type="component" value="Unassembled WGS sequence"/>
</dbReference>
<sequence length="393" mass="43064">MEKIIFTEEFCQPQKLFPFTLTRHVQDIRVGILTIRQKWEAYLGLPSFNKWLDNYKDNGLSVKTNELSPGDYLLIHSNVLPSAAIISQIKKLDAGELLLCAVNGPVALKFSNRDASANDIKVSKTTLLEEDAKTIAQSWHIFQLNDWAVREDFHLLTNGRTSEPISSTNKTTAPENIFIEQGANVEHCILNASTGPIYIGKNAEIMEGSVIRGPLAMCEGAVLKLGTKVYGATTLGPYSVGGGEIKNSVFFGYSNKGHDGYLGDSVIGEWCNMGAGTSNSNVKNNAGAVKVYSDLEKNSYETAGIKCGVLMGDYSRCAINTSFNTGTVVGVSANIFGSGLTPKYVPSFSWGSEGIKTYNFDAALQHIENWKQLKHQTLTAEEKSILKYLYENQ</sequence>
<proteinExistence type="predicted"/>
<keyword evidence="4" id="KW-1185">Reference proteome</keyword>
<evidence type="ECO:0000256" key="1">
    <source>
        <dbReference type="ARBA" id="ARBA00022679"/>
    </source>
</evidence>
<dbReference type="GO" id="GO:0016740">
    <property type="term" value="F:transferase activity"/>
    <property type="evidence" value="ECO:0007669"/>
    <property type="project" value="UniProtKB-KW"/>
</dbReference>
<dbReference type="Pfam" id="PF13562">
    <property type="entry name" value="NTP_transf_4"/>
    <property type="match status" value="1"/>
</dbReference>
<keyword evidence="1 3" id="KW-0808">Transferase</keyword>
<dbReference type="EMBL" id="JASBRG010000007">
    <property type="protein sequence ID" value="MDI3320514.1"/>
    <property type="molecule type" value="Genomic_DNA"/>
</dbReference>
<dbReference type="InterPro" id="IPR023917">
    <property type="entry name" value="Bifunctiontional_GlmU_bac-type"/>
</dbReference>
<protein>
    <submittedName>
        <fullName evidence="3">Sugar nucleotidyl transferase</fullName>
    </submittedName>
</protein>
<dbReference type="Gene3D" id="2.160.10.10">
    <property type="entry name" value="Hexapeptide repeat proteins"/>
    <property type="match status" value="1"/>
</dbReference>
<evidence type="ECO:0000256" key="2">
    <source>
        <dbReference type="ARBA" id="ARBA00023315"/>
    </source>
</evidence>